<dbReference type="RefSeq" id="XP_012654541.1">
    <property type="nucleotide sequence ID" value="XM_012799087.1"/>
</dbReference>
<accession>W7X6A6</accession>
<dbReference type="KEGG" id="tet:TTHERM_001326879"/>
<protein>
    <submittedName>
        <fullName evidence="1">Uncharacterized protein</fullName>
    </submittedName>
</protein>
<evidence type="ECO:0000313" key="2">
    <source>
        <dbReference type="Proteomes" id="UP000009168"/>
    </source>
</evidence>
<proteinExistence type="predicted"/>
<keyword evidence="2" id="KW-1185">Reference proteome</keyword>
<reference evidence="2" key="1">
    <citation type="journal article" date="2006" name="PLoS Biol.">
        <title>Macronuclear genome sequence of the ciliate Tetrahymena thermophila, a model eukaryote.</title>
        <authorList>
            <person name="Eisen J.A."/>
            <person name="Coyne R.S."/>
            <person name="Wu M."/>
            <person name="Wu D."/>
            <person name="Thiagarajan M."/>
            <person name="Wortman J.R."/>
            <person name="Badger J.H."/>
            <person name="Ren Q."/>
            <person name="Amedeo P."/>
            <person name="Jones K.M."/>
            <person name="Tallon L.J."/>
            <person name="Delcher A.L."/>
            <person name="Salzberg S.L."/>
            <person name="Silva J.C."/>
            <person name="Haas B.J."/>
            <person name="Majoros W.H."/>
            <person name="Farzad M."/>
            <person name="Carlton J.M."/>
            <person name="Smith R.K. Jr."/>
            <person name="Garg J."/>
            <person name="Pearlman R.E."/>
            <person name="Karrer K.M."/>
            <person name="Sun L."/>
            <person name="Manning G."/>
            <person name="Elde N.C."/>
            <person name="Turkewitz A.P."/>
            <person name="Asai D.J."/>
            <person name="Wilkes D.E."/>
            <person name="Wang Y."/>
            <person name="Cai H."/>
            <person name="Collins K."/>
            <person name="Stewart B.A."/>
            <person name="Lee S.R."/>
            <person name="Wilamowska K."/>
            <person name="Weinberg Z."/>
            <person name="Ruzzo W.L."/>
            <person name="Wloga D."/>
            <person name="Gaertig J."/>
            <person name="Frankel J."/>
            <person name="Tsao C.-C."/>
            <person name="Gorovsky M.A."/>
            <person name="Keeling P.J."/>
            <person name="Waller R.F."/>
            <person name="Patron N.J."/>
            <person name="Cherry J.M."/>
            <person name="Stover N.A."/>
            <person name="Krieger C.J."/>
            <person name="del Toro C."/>
            <person name="Ryder H.F."/>
            <person name="Williamson S.C."/>
            <person name="Barbeau R.A."/>
            <person name="Hamilton E.P."/>
            <person name="Orias E."/>
        </authorList>
    </citation>
    <scope>NUCLEOTIDE SEQUENCE [LARGE SCALE GENOMIC DNA]</scope>
    <source>
        <strain evidence="2">SB210</strain>
    </source>
</reference>
<name>W7X6A6_TETTS</name>
<dbReference type="GeneID" id="24442166"/>
<sequence>MIIEELNNRDDSEISNAQSIEYTFSEKLKFTDILTRSLSLQKRLSELDQPHKFTIQPITGNEYGMILIEQPIIPTIQEQRLMVNVCMLQSLSALRGCMRIGIVSRIKTQESKFVLKKFNNHGCFMFSQDGIILHDQDQKQNLKKITDFSLIQGDILHLVYESPSKTFSIENHSANTIHTLHNVDLDNKENIDIINNMDQSSNEEIDQIKQNNYDKNYSFISSVSDQQKFQQKKNHATQKNQVIGNRYQITEEEEELDEQIETYHFAFMMGIGPSKIQIL</sequence>
<organism evidence="1 2">
    <name type="scientific">Tetrahymena thermophila (strain SB210)</name>
    <dbReference type="NCBI Taxonomy" id="312017"/>
    <lineage>
        <taxon>Eukaryota</taxon>
        <taxon>Sar</taxon>
        <taxon>Alveolata</taxon>
        <taxon>Ciliophora</taxon>
        <taxon>Intramacronucleata</taxon>
        <taxon>Oligohymenophorea</taxon>
        <taxon>Hymenostomatida</taxon>
        <taxon>Tetrahymenina</taxon>
        <taxon>Tetrahymenidae</taxon>
        <taxon>Tetrahymena</taxon>
    </lineage>
</organism>
<evidence type="ECO:0000313" key="1">
    <source>
        <dbReference type="EMBL" id="EWS72927.1"/>
    </source>
</evidence>
<dbReference type="Proteomes" id="UP000009168">
    <property type="component" value="Unassembled WGS sequence"/>
</dbReference>
<dbReference type="InParanoid" id="W7X6A6"/>
<dbReference type="AlphaFoldDB" id="W7X6A6"/>
<dbReference type="EMBL" id="GG662578">
    <property type="protein sequence ID" value="EWS72927.1"/>
    <property type="molecule type" value="Genomic_DNA"/>
</dbReference>
<gene>
    <name evidence="1" type="ORF">TTHERM_001326879</name>
</gene>